<dbReference type="AlphaFoldDB" id="A0A2J6WPA8"/>
<sequence>MKRFLFYLILGIILFGCGGKHEVPISIPQKMDQKQAISILEQYISKQFNEKGYYYYKTIQNLKQGRIAFVWKNDQLGKYFVRYYIVSGKDRYVELLDKGGEYQISVKKGDVIVNCYGYTYKLPNVYDRNMKINFEVFSQNDCRNAIRFTLKDKKDAEELAAALMTLFSVPEDNEDAEVLDQKEKADKKDSTKQYGTKCSVDKILKMKEIGLTNDEIKKICE</sequence>
<dbReference type="RefSeq" id="WP_424604992.1">
    <property type="nucleotide sequence ID" value="NZ_JBNAVA010000002.1"/>
</dbReference>
<protein>
    <recommendedName>
        <fullName evidence="3">Lipoprotein</fullName>
    </recommendedName>
</protein>
<name>A0A2J6WPA8_9BACT</name>
<accession>A0A2J6WPA8</accession>
<organism evidence="1 2">
    <name type="scientific">Calditerrivibrio nitroreducens</name>
    <dbReference type="NCBI Taxonomy" id="477976"/>
    <lineage>
        <taxon>Bacteria</taxon>
        <taxon>Pseudomonadati</taxon>
        <taxon>Deferribacterota</taxon>
        <taxon>Deferribacteres</taxon>
        <taxon>Deferribacterales</taxon>
        <taxon>Calditerrivibrionaceae</taxon>
    </lineage>
</organism>
<dbReference type="Proteomes" id="UP000242881">
    <property type="component" value="Unassembled WGS sequence"/>
</dbReference>
<proteinExistence type="predicted"/>
<reference evidence="1 2" key="1">
    <citation type="submission" date="2018-01" db="EMBL/GenBank/DDBJ databases">
        <title>Metagenomic assembled genomes from two thermal pools in the Uzon Caldera, Kamchatka, Russia.</title>
        <authorList>
            <person name="Wilkins L."/>
            <person name="Ettinger C."/>
        </authorList>
    </citation>
    <scope>NUCLEOTIDE SEQUENCE [LARGE SCALE GENOMIC DNA]</scope>
    <source>
        <strain evidence="1">ZAV-05</strain>
    </source>
</reference>
<dbReference type="EMBL" id="PNIN01000025">
    <property type="protein sequence ID" value="PMP72232.1"/>
    <property type="molecule type" value="Genomic_DNA"/>
</dbReference>
<evidence type="ECO:0000313" key="1">
    <source>
        <dbReference type="EMBL" id="PMP72232.1"/>
    </source>
</evidence>
<comment type="caution">
    <text evidence="1">The sequence shown here is derived from an EMBL/GenBank/DDBJ whole genome shotgun (WGS) entry which is preliminary data.</text>
</comment>
<gene>
    <name evidence="1" type="ORF">C0187_02035</name>
</gene>
<dbReference type="PROSITE" id="PS51257">
    <property type="entry name" value="PROKAR_LIPOPROTEIN"/>
    <property type="match status" value="1"/>
</dbReference>
<evidence type="ECO:0000313" key="2">
    <source>
        <dbReference type="Proteomes" id="UP000242881"/>
    </source>
</evidence>
<evidence type="ECO:0008006" key="3">
    <source>
        <dbReference type="Google" id="ProtNLM"/>
    </source>
</evidence>